<keyword evidence="7" id="KW-0472">Membrane</keyword>
<dbReference type="AlphaFoldDB" id="A0ABD3PWD4"/>
<accession>A0ABD3PWD4</accession>
<dbReference type="GO" id="GO:0016740">
    <property type="term" value="F:transferase activity"/>
    <property type="evidence" value="ECO:0007669"/>
    <property type="project" value="UniProtKB-KW"/>
</dbReference>
<evidence type="ECO:0000313" key="9">
    <source>
        <dbReference type="Proteomes" id="UP001516023"/>
    </source>
</evidence>
<keyword evidence="6" id="KW-0808">Transferase</keyword>
<dbReference type="GO" id="GO:0016020">
    <property type="term" value="C:membrane"/>
    <property type="evidence" value="ECO:0007669"/>
    <property type="project" value="UniProtKB-SubCell"/>
</dbReference>
<keyword evidence="4" id="KW-0150">Chloroplast</keyword>
<dbReference type="InterPro" id="IPR044525">
    <property type="entry name" value="DGDG1/2"/>
</dbReference>
<dbReference type="GO" id="GO:0009507">
    <property type="term" value="C:chloroplast"/>
    <property type="evidence" value="ECO:0007669"/>
    <property type="project" value="UniProtKB-SubCell"/>
</dbReference>
<sequence>MNIKQQQWRPFHSYLRGLAIICGLYLCCRDDHVLGSESLDLNVQRDGEGDNIFPPLQNSSSEPLVQYGSEAAMPSSDARRQRFFLFRLFQRWKIWRTRKSKSKSKTNRKRDQVKERTAAFTLKMNEKLEEARRLLLDRMAAVSFNLINSEHDAAMNNCSTFFESDGDDDDITPQSDLSLPNRSIYVVTTAALPWRTGTAVNPLLRAAYLSRRAKSINNAGNTTTSNVSEAVLLDKSSCGANSTESEAKPMKQYVTIVIPWLELEEDRLELYGPNHNFANSHEQEAYIRDWLKNDASLPDEADPIHGLRILFYPARYHSALKSIFAMGDICAVIRNQTTDGDLANAVCILEEPEHLNWYRAPGEGWTKVFDYVVGVVHTNYIEYASTQFHGLWTAPAIQVMSSAMIRAYCHKVIKLSGVLPTYAPEKEAIENVHGVRAEFIREGLRRASLSSMNCDTIPLDEQAEDQIYYIGKILWAKGFDFMLELEEFYRECTGVYFKVDIIGGGPDLDDIKRAFHGRRNSNTTQTVKKSETDDLLLREFLAKKLQSIKSSSIEFDIPKSFYELRRKPIPANFLGPVDHATLGKKYKIFVNPSISEVLCTATFEALAMGKFAIIPVHESNKFFLKFANCLGYRNKWEFAANLRWALTHEPEPITPELANDFTWEAATDRLIRSAAITRREARLRAILGTAKLDERIAYFHHELGKGTKGDALRKFLGGGPIANQVRYEMAKQGLIEEDSESEGNTNKFKTSSFVQAIKTSFGSGNAQGCFISVMFVLQRKDITYAASYRAGLVDTTSYSPSLQLRDAVLKLESRYAHNSRISVDIF</sequence>
<keyword evidence="5" id="KW-0934">Plastid</keyword>
<comment type="subcellular location">
    <subcellularLocation>
        <location evidence="2">Membrane</location>
    </subcellularLocation>
    <subcellularLocation>
        <location evidence="1">Plastid</location>
        <location evidence="1">Chloroplast</location>
    </subcellularLocation>
</comment>
<evidence type="ECO:0000256" key="1">
    <source>
        <dbReference type="ARBA" id="ARBA00004229"/>
    </source>
</evidence>
<evidence type="ECO:0000256" key="4">
    <source>
        <dbReference type="ARBA" id="ARBA00022528"/>
    </source>
</evidence>
<evidence type="ECO:0000256" key="3">
    <source>
        <dbReference type="ARBA" id="ARBA00009481"/>
    </source>
</evidence>
<evidence type="ECO:0008006" key="10">
    <source>
        <dbReference type="Google" id="ProtNLM"/>
    </source>
</evidence>
<reference evidence="8 9" key="1">
    <citation type="journal article" date="2020" name="G3 (Bethesda)">
        <title>Improved Reference Genome for Cyclotella cryptica CCMP332, a Model for Cell Wall Morphogenesis, Salinity Adaptation, and Lipid Production in Diatoms (Bacillariophyta).</title>
        <authorList>
            <person name="Roberts W.R."/>
            <person name="Downey K.M."/>
            <person name="Ruck E.C."/>
            <person name="Traller J.C."/>
            <person name="Alverson A.J."/>
        </authorList>
    </citation>
    <scope>NUCLEOTIDE SEQUENCE [LARGE SCALE GENOMIC DNA]</scope>
    <source>
        <strain evidence="8 9">CCMP332</strain>
    </source>
</reference>
<keyword evidence="9" id="KW-1185">Reference proteome</keyword>
<gene>
    <name evidence="8" type="ORF">HJC23_011118</name>
</gene>
<dbReference type="EMBL" id="JABMIG020000107">
    <property type="protein sequence ID" value="KAL3791989.1"/>
    <property type="molecule type" value="Genomic_DNA"/>
</dbReference>
<evidence type="ECO:0000256" key="5">
    <source>
        <dbReference type="ARBA" id="ARBA00022640"/>
    </source>
</evidence>
<comment type="caution">
    <text evidence="8">The sequence shown here is derived from an EMBL/GenBank/DDBJ whole genome shotgun (WGS) entry which is preliminary data.</text>
</comment>
<evidence type="ECO:0000256" key="7">
    <source>
        <dbReference type="ARBA" id="ARBA00023136"/>
    </source>
</evidence>
<evidence type="ECO:0000256" key="6">
    <source>
        <dbReference type="ARBA" id="ARBA00022679"/>
    </source>
</evidence>
<organism evidence="8 9">
    <name type="scientific">Cyclotella cryptica</name>
    <dbReference type="NCBI Taxonomy" id="29204"/>
    <lineage>
        <taxon>Eukaryota</taxon>
        <taxon>Sar</taxon>
        <taxon>Stramenopiles</taxon>
        <taxon>Ochrophyta</taxon>
        <taxon>Bacillariophyta</taxon>
        <taxon>Coscinodiscophyceae</taxon>
        <taxon>Thalassiosirophycidae</taxon>
        <taxon>Stephanodiscales</taxon>
        <taxon>Stephanodiscaceae</taxon>
        <taxon>Cyclotella</taxon>
    </lineage>
</organism>
<evidence type="ECO:0000256" key="2">
    <source>
        <dbReference type="ARBA" id="ARBA00004370"/>
    </source>
</evidence>
<comment type="similarity">
    <text evidence="3">Belongs to the glycosyltransferase group 1 family. Glycosyltransferase 4 subfamily.</text>
</comment>
<dbReference type="PANTHER" id="PTHR46132">
    <property type="entry name" value="DIGALACTOSYLDIACYLGLYCEROL SYNTHASE 2, CHLOROPLASTIC"/>
    <property type="match status" value="1"/>
</dbReference>
<dbReference type="Proteomes" id="UP001516023">
    <property type="component" value="Unassembled WGS sequence"/>
</dbReference>
<evidence type="ECO:0000313" key="8">
    <source>
        <dbReference type="EMBL" id="KAL3791989.1"/>
    </source>
</evidence>
<proteinExistence type="inferred from homology"/>
<name>A0ABD3PWD4_9STRA</name>
<dbReference type="PANTHER" id="PTHR46132:SF1">
    <property type="entry name" value="DIGALACTOSYLDIACYLGLYCEROL SYNTHASE 2, CHLOROPLASTIC"/>
    <property type="match status" value="1"/>
</dbReference>
<protein>
    <recommendedName>
        <fullName evidence="10">Digalactosyldiacylglycerol synthase</fullName>
    </recommendedName>
</protein>
<dbReference type="Gene3D" id="3.40.50.2000">
    <property type="entry name" value="Glycogen Phosphorylase B"/>
    <property type="match status" value="1"/>
</dbReference>